<evidence type="ECO:0000313" key="3">
    <source>
        <dbReference type="EMBL" id="MBM7851335.1"/>
    </source>
</evidence>
<proteinExistence type="predicted"/>
<evidence type="ECO:0000313" key="4">
    <source>
        <dbReference type="Proteomes" id="UP000758856"/>
    </source>
</evidence>
<reference evidence="3 4" key="2">
    <citation type="submission" date="2021-01" db="EMBL/GenBank/DDBJ databases">
        <title>Genomic Encyclopedia of Type Strains, Phase IV (KMG-IV): sequencing the most valuable type-strain genomes for metagenomic binning, comparative biology and taxonomic classification.</title>
        <authorList>
            <person name="Goeker M."/>
        </authorList>
    </citation>
    <scope>NUCLEOTIDE SEQUENCE [LARGE SCALE GENOMIC DNA]</scope>
    <source>
        <strain evidence="3 4">DSM 6130</strain>
    </source>
</reference>
<dbReference type="EMBL" id="JAFBCY010000002">
    <property type="protein sequence ID" value="MBM7851335.1"/>
    <property type="molecule type" value="Genomic_DNA"/>
</dbReference>
<keyword evidence="4" id="KW-1185">Reference proteome</keyword>
<reference evidence="2" key="3">
    <citation type="submission" date="2023-01" db="EMBL/GenBank/DDBJ databases">
        <authorList>
            <person name="Sun Q."/>
            <person name="Evtushenko L."/>
        </authorList>
    </citation>
    <scope>NUCLEOTIDE SEQUENCE</scope>
    <source>
        <strain evidence="2">VKM B-1606</strain>
    </source>
</reference>
<evidence type="ECO:0000256" key="1">
    <source>
        <dbReference type="SAM" id="MobiDB-lite"/>
    </source>
</evidence>
<dbReference type="Proteomes" id="UP001143400">
    <property type="component" value="Unassembled WGS sequence"/>
</dbReference>
<evidence type="ECO:0000313" key="5">
    <source>
        <dbReference type="Proteomes" id="UP001143400"/>
    </source>
</evidence>
<evidence type="ECO:0000313" key="2">
    <source>
        <dbReference type="EMBL" id="GLK54393.1"/>
    </source>
</evidence>
<organism evidence="2 5">
    <name type="scientific">Methylopila capsulata</name>
    <dbReference type="NCBI Taxonomy" id="61654"/>
    <lineage>
        <taxon>Bacteria</taxon>
        <taxon>Pseudomonadati</taxon>
        <taxon>Pseudomonadota</taxon>
        <taxon>Alphaproteobacteria</taxon>
        <taxon>Hyphomicrobiales</taxon>
        <taxon>Methylopilaceae</taxon>
        <taxon>Methylopila</taxon>
    </lineage>
</organism>
<protein>
    <submittedName>
        <fullName evidence="2">Uncharacterized protein</fullName>
    </submittedName>
</protein>
<dbReference type="RefSeq" id="WP_204949722.1">
    <property type="nucleotide sequence ID" value="NZ_BSFF01000001.1"/>
</dbReference>
<reference evidence="2" key="1">
    <citation type="journal article" date="2014" name="Int. J. Syst. Evol. Microbiol.">
        <title>Complete genome sequence of Corynebacterium casei LMG S-19264T (=DSM 44701T), isolated from a smear-ripened cheese.</title>
        <authorList>
            <consortium name="US DOE Joint Genome Institute (JGI-PGF)"/>
            <person name="Walter F."/>
            <person name="Albersmeier A."/>
            <person name="Kalinowski J."/>
            <person name="Ruckert C."/>
        </authorList>
    </citation>
    <scope>NUCLEOTIDE SEQUENCE</scope>
    <source>
        <strain evidence="2">VKM B-1606</strain>
    </source>
</reference>
<dbReference type="Proteomes" id="UP000758856">
    <property type="component" value="Unassembled WGS sequence"/>
</dbReference>
<feature type="region of interest" description="Disordered" evidence="1">
    <location>
        <begin position="1"/>
        <end position="26"/>
    </location>
</feature>
<comment type="caution">
    <text evidence="2">The sequence shown here is derived from an EMBL/GenBank/DDBJ whole genome shotgun (WGS) entry which is preliminary data.</text>
</comment>
<gene>
    <name evidence="2" type="ORF">GCM10008170_04120</name>
    <name evidence="3" type="ORF">JOD31_001560</name>
</gene>
<feature type="compositionally biased region" description="Basic and acidic residues" evidence="1">
    <location>
        <begin position="9"/>
        <end position="20"/>
    </location>
</feature>
<dbReference type="EMBL" id="BSFF01000001">
    <property type="protein sequence ID" value="GLK54393.1"/>
    <property type="molecule type" value="Genomic_DNA"/>
</dbReference>
<name>A0A9W6IQ05_9HYPH</name>
<dbReference type="AlphaFoldDB" id="A0A9W6IQ05"/>
<accession>A0A9W6IQ05</accession>
<sequence>MAEDGEFQESDRPEVDHDTRGLGGTPDIAAGIMTKIEAAAVFVADVTPVAATDPAALRPDLEEAVRPAPKYVQNPNVMSELGYADRAIGASRIVLVANAFHYPGPDALPFDWRHRRGPITYNLADNASTSDIRAARAVLSRSLKAAIEPLLREIAVTTAAPAPLLRVAPENADSAVWQGARDIVRFVQNGGDAFAKLAEGPKLYTRVAPGGQWTPPSRNELTSQMQRENAYLSSGGGSTSGSNDKGAFAATGLSTPVDGIYPARGITQWFRDNGEFWGVDTTPFSSDGGVAYFAYRATFPWIARFLQAAIDGIRHFAPEGPIEIELGASGLLETYFPGELRFQRMRSVGETAVVKARHTEWSAQQRATLLFKFWNEIKDAYGLAPCPGRTEYEAETQHTLPADPDL</sequence>